<dbReference type="Proteomes" id="UP001228049">
    <property type="component" value="Unassembled WGS sequence"/>
</dbReference>
<name>A0AAD9B6D6_DISEL</name>
<keyword evidence="2" id="KW-1185">Reference proteome</keyword>
<evidence type="ECO:0000313" key="1">
    <source>
        <dbReference type="EMBL" id="KAK1876404.1"/>
    </source>
</evidence>
<gene>
    <name evidence="1" type="ORF">KUDE01_001727</name>
</gene>
<protein>
    <submittedName>
        <fullName evidence="1">PPE family protein PPE24</fullName>
    </submittedName>
</protein>
<dbReference type="AlphaFoldDB" id="A0AAD9B6D6"/>
<organism evidence="1 2">
    <name type="scientific">Dissostichus eleginoides</name>
    <name type="common">Patagonian toothfish</name>
    <name type="synonym">Dissostichus amissus</name>
    <dbReference type="NCBI Taxonomy" id="100907"/>
    <lineage>
        <taxon>Eukaryota</taxon>
        <taxon>Metazoa</taxon>
        <taxon>Chordata</taxon>
        <taxon>Craniata</taxon>
        <taxon>Vertebrata</taxon>
        <taxon>Euteleostomi</taxon>
        <taxon>Actinopterygii</taxon>
        <taxon>Neopterygii</taxon>
        <taxon>Teleostei</taxon>
        <taxon>Neoteleostei</taxon>
        <taxon>Acanthomorphata</taxon>
        <taxon>Eupercaria</taxon>
        <taxon>Perciformes</taxon>
        <taxon>Notothenioidei</taxon>
        <taxon>Nototheniidae</taxon>
        <taxon>Dissostichus</taxon>
    </lineage>
</organism>
<evidence type="ECO:0000313" key="2">
    <source>
        <dbReference type="Proteomes" id="UP001228049"/>
    </source>
</evidence>
<accession>A0AAD9B6D6</accession>
<dbReference type="EMBL" id="JASDAP010000028">
    <property type="protein sequence ID" value="KAK1876404.1"/>
    <property type="molecule type" value="Genomic_DNA"/>
</dbReference>
<proteinExistence type="predicted"/>
<comment type="caution">
    <text evidence="1">The sequence shown here is derived from an EMBL/GenBank/DDBJ whole genome shotgun (WGS) entry which is preliminary data.</text>
</comment>
<reference evidence="1" key="1">
    <citation type="submission" date="2023-04" db="EMBL/GenBank/DDBJ databases">
        <title>Chromosome-level genome of Chaenocephalus aceratus.</title>
        <authorList>
            <person name="Park H."/>
        </authorList>
    </citation>
    <scope>NUCLEOTIDE SEQUENCE</scope>
    <source>
        <strain evidence="1">DE</strain>
        <tissue evidence="1">Muscle</tissue>
    </source>
</reference>
<sequence length="447" mass="47879">MEDIPAACSRRRCSSAPSMHLVSVHTSNVGAVNQQKKWMEKGAQGNDVLGRVSGGGVMDICKASSEGTRGSPWTCPIRKRFLTRFQRLQLRRAAAKSHKLKGSSIELDPLDRHRAGCLFIKDPRYQPGPLCIRITERLRVNRVGYGKSGRNLVNFRRCLNAKTGIFGKKSDRSLLSLLHLSMLYLRTLQAAQPVPCKLLIHHFLRFLSKVTPCLLTHCLLTPCLLTLPAHTLPAHPACSPCLLTLPAHTLPAHPACAPCLLTPCLLTLCLLTPCLLTPCLLTLLTPCLLTLPAHPACSHPACSPCLLTLSAHPACSHPACSHLPAHPACSHPACSPCLLTLPAHTLPVHPACSPCLLTLPAHTLPAHTLPAHTLPAHPACSHLPAHPAWSPCLLTPCLLTLPGHTLPAHPACSHPACSPCLLTPCLLTLPAHTLPAHPACSHPACSL</sequence>